<accession>D5ADW1</accession>
<reference evidence="1" key="1">
    <citation type="submission" date="2010-04" db="EMBL/GenBank/DDBJ databases">
        <authorList>
            <person name="Reid K.E."/>
            <person name="Liao N."/>
            <person name="Chan S."/>
            <person name="Docking R."/>
            <person name="Taylor G."/>
            <person name="Moore R."/>
            <person name="Mayo M."/>
            <person name="Munro S."/>
            <person name="King J."/>
            <person name="Yanchuk A."/>
            <person name="Holt R."/>
            <person name="Jones S."/>
            <person name="Marra M."/>
            <person name="Ritland C.E."/>
            <person name="Ritland K."/>
            <person name="Bohlmann J."/>
        </authorList>
    </citation>
    <scope>NUCLEOTIDE SEQUENCE</scope>
    <source>
        <tissue evidence="1">Bud</tissue>
    </source>
</reference>
<evidence type="ECO:0000313" key="1">
    <source>
        <dbReference type="EMBL" id="ADE77730.1"/>
    </source>
</evidence>
<dbReference type="Pfam" id="PF20430">
    <property type="entry name" value="Eplus_motif"/>
    <property type="match status" value="1"/>
</dbReference>
<protein>
    <submittedName>
        <fullName evidence="1">Uncharacterized protein</fullName>
    </submittedName>
</protein>
<dbReference type="AlphaFoldDB" id="D5ADW1"/>
<name>D5ADW1_PICSI</name>
<sequence length="55" mass="6087">MMKDVGLKKKPGFSWIEVKNKVHTFVVGDRSHPQTGDLCRIAATDRVDEGSRACA</sequence>
<organism evidence="1">
    <name type="scientific">Picea sitchensis</name>
    <name type="common">Sitka spruce</name>
    <name type="synonym">Pinus sitchensis</name>
    <dbReference type="NCBI Taxonomy" id="3332"/>
    <lineage>
        <taxon>Eukaryota</taxon>
        <taxon>Viridiplantae</taxon>
        <taxon>Streptophyta</taxon>
        <taxon>Embryophyta</taxon>
        <taxon>Tracheophyta</taxon>
        <taxon>Spermatophyta</taxon>
        <taxon>Pinopsida</taxon>
        <taxon>Pinidae</taxon>
        <taxon>Conifers I</taxon>
        <taxon>Pinales</taxon>
        <taxon>Pinaceae</taxon>
        <taxon>Picea</taxon>
    </lineage>
</organism>
<proteinExistence type="evidence at transcript level"/>
<dbReference type="EMBL" id="BT124483">
    <property type="protein sequence ID" value="ADE77730.1"/>
    <property type="molecule type" value="mRNA"/>
</dbReference>
<dbReference type="InterPro" id="IPR046849">
    <property type="entry name" value="E2_motif"/>
</dbReference>